<protein>
    <submittedName>
        <fullName evidence="1">Uncharacterized protein</fullName>
    </submittedName>
</protein>
<organism evidence="1">
    <name type="scientific">Glycine max</name>
    <name type="common">Soybean</name>
    <name type="synonym">Glycine hispida</name>
    <dbReference type="NCBI Taxonomy" id="3847"/>
    <lineage>
        <taxon>Eukaryota</taxon>
        <taxon>Viridiplantae</taxon>
        <taxon>Streptophyta</taxon>
        <taxon>Embryophyta</taxon>
        <taxon>Tracheophyta</taxon>
        <taxon>Spermatophyta</taxon>
        <taxon>Magnoliopsida</taxon>
        <taxon>eudicotyledons</taxon>
        <taxon>Gunneridae</taxon>
        <taxon>Pentapetalae</taxon>
        <taxon>rosids</taxon>
        <taxon>fabids</taxon>
        <taxon>Fabales</taxon>
        <taxon>Fabaceae</taxon>
        <taxon>Papilionoideae</taxon>
        <taxon>50 kb inversion clade</taxon>
        <taxon>NPAAA clade</taxon>
        <taxon>indigoferoid/millettioid clade</taxon>
        <taxon>Phaseoleae</taxon>
        <taxon>Glycine</taxon>
        <taxon>Glycine subgen. Soja</taxon>
    </lineage>
</organism>
<reference evidence="1" key="1">
    <citation type="submission" date="2009-08" db="EMBL/GenBank/DDBJ databases">
        <authorList>
            <person name="Cheung F."/>
            <person name="Xiao Y."/>
            <person name="Chan A."/>
            <person name="Moskal W."/>
            <person name="Town C.D."/>
        </authorList>
    </citation>
    <scope>NUCLEOTIDE SEQUENCE</scope>
</reference>
<name>C6TFE8_SOYBN</name>
<dbReference type="EMBL" id="BT096335">
    <property type="protein sequence ID" value="ACU20550.1"/>
    <property type="molecule type" value="mRNA"/>
</dbReference>
<dbReference type="AlphaFoldDB" id="C6TFE8"/>
<accession>C6TFE8</accession>
<proteinExistence type="evidence at transcript level"/>
<sequence length="158" mass="18903">MSQWNHISTTKPWKGSKLQFTTKINPRKGTRRFQSSPPHYLRTCLSWKVPVEHKALVVLYPSSCPLASHFQMNGRSAFPWQFSGPLCHSTQKGLGKEWRLQRPREKRRKWRVVKREFGSERRKGERWNCAIERRVEEVMLAVETPWLRITKEIRFEKE</sequence>
<evidence type="ECO:0000313" key="1">
    <source>
        <dbReference type="EMBL" id="ACU20550.1"/>
    </source>
</evidence>